<proteinExistence type="predicted"/>
<feature type="compositionally biased region" description="Basic and acidic residues" evidence="1">
    <location>
        <begin position="72"/>
        <end position="93"/>
    </location>
</feature>
<feature type="compositionally biased region" description="Basic and acidic residues" evidence="1">
    <location>
        <begin position="619"/>
        <end position="631"/>
    </location>
</feature>
<gene>
    <name evidence="2" type="ORF">niasHT_036756</name>
</gene>
<feature type="compositionally biased region" description="Basic and acidic residues" evidence="1">
    <location>
        <begin position="668"/>
        <end position="705"/>
    </location>
</feature>
<feature type="compositionally biased region" description="Basic and acidic residues" evidence="1">
    <location>
        <begin position="651"/>
        <end position="661"/>
    </location>
</feature>
<name>A0ABD2J6N7_9BILA</name>
<feature type="region of interest" description="Disordered" evidence="1">
    <location>
        <begin position="504"/>
        <end position="524"/>
    </location>
</feature>
<feature type="compositionally biased region" description="Low complexity" evidence="1">
    <location>
        <begin position="326"/>
        <end position="341"/>
    </location>
</feature>
<evidence type="ECO:0000313" key="3">
    <source>
        <dbReference type="Proteomes" id="UP001620626"/>
    </source>
</evidence>
<dbReference type="PANTHER" id="PTHR36812:SF9">
    <property type="entry name" value="MYB-LIKE PROTEIN X ISOFORM X1"/>
    <property type="match status" value="1"/>
</dbReference>
<feature type="compositionally biased region" description="Basic and acidic residues" evidence="1">
    <location>
        <begin position="25"/>
        <end position="40"/>
    </location>
</feature>
<protein>
    <recommendedName>
        <fullName evidence="4">BED-type domain-containing protein</fullName>
    </recommendedName>
</protein>
<feature type="compositionally biased region" description="Polar residues" evidence="1">
    <location>
        <begin position="641"/>
        <end position="650"/>
    </location>
</feature>
<keyword evidence="3" id="KW-1185">Reference proteome</keyword>
<feature type="compositionally biased region" description="Low complexity" evidence="1">
    <location>
        <begin position="96"/>
        <end position="109"/>
    </location>
</feature>
<evidence type="ECO:0000256" key="1">
    <source>
        <dbReference type="SAM" id="MobiDB-lite"/>
    </source>
</evidence>
<reference evidence="2 3" key="1">
    <citation type="submission" date="2024-10" db="EMBL/GenBank/DDBJ databases">
        <authorList>
            <person name="Kim D."/>
        </authorList>
    </citation>
    <scope>NUCLEOTIDE SEQUENCE [LARGE SCALE GENOMIC DNA]</scope>
    <source>
        <strain evidence="2">BH-2024</strain>
    </source>
</reference>
<feature type="region of interest" description="Disordered" evidence="1">
    <location>
        <begin position="572"/>
        <end position="711"/>
    </location>
</feature>
<dbReference type="EMBL" id="JBICBT010001093">
    <property type="protein sequence ID" value="KAL3083763.1"/>
    <property type="molecule type" value="Genomic_DNA"/>
</dbReference>
<sequence>MSLIPSPTTPFNLPLFNSVLASSAARKEDKNEKKTEENGRRKWQMADGKSDEGTSEEENGGDGGVEEEEKEEKEGEKGKGSEKAQEQQKREDGEAQNQLQKQQQQQRQQQHMDIPTIAFQLVQQAMINSRNEAMQQQQQRNRENEKFTMFGPTAPSSSPSAFADGRFTPQRTSNSAKFKKSGSAHPSPVANGRRSANKNAISAAATAALMAPSPLGAHPTIPGALAVAACPAAQLFREDDWSWHRNPAAAIRSGGTNKQTPVWKYFVYNKAENLSRCIVGTCTYQLKGPHTSTLACHLKKHAAEYAEFQRLKTEYTRERMVNGQTSSGSSAGGERSASARSTPFAGHSSSVGILPNGTAVGDGCPSQKSRSPSILSDPFPPQFAQSSNASSPILPSMLNGRFANCVVLEDEPIGRSLLPRGMPTVNKTPNGDNGIFGGGLPQHFHPLGGHPPPHHIAPFPLQHFLIAAVAMAGQNNGMQQRFTSPPPQFDCAIVPQMGKMPKHTDQMTTNGTGDGVGQGQQQKHCQNDEALANHMQKRDGTAEGGGKGAICGGGTGGNLLDILNLLSKRAEAAASKEKGQKEEGETRGGREREEEKKTVKRKCTVKRESDEQQPQGRQWTEDGQRKEIVEGREEEDETATDEGQTQTHLNHSVEHILKDGEEKEEEELAKKRAKTEEKTEERETKGMEEREKEETEEIQVEKGDDCANGEESADFRLDPMDRFALFLGTAFPPAALRHLIKENPFLRKFCSSLRADNALTFESVNKLMDTHFARMKDKIRRKLAQIQSSILLLDIRCGLCWRHRQNAEELGNSTEECQCQKGTKAESLVTVTLHSKRTENAPILLAMRRIEEEEEKQQLEKGDGKEREKGDGLLAMANLVEQILSDFFSSPSSFSPGPLLLLFPPSFSLRFPSSIRSIPCLPAIGPRCLQKQLLTMLSRNSQFGQMNEQLAKECSRHPNSDGLSVFPSTSTDFSNESSKEMIRLHEIITEKSHWVGTEEMDEAFSAIQMEKFGTIDGLAQHIGAELSKTANALKLLDNFELAAADGCVKNALVEPLEMFGSVIEGETEWTERSAMLLFNATRRSREEANNGHD</sequence>
<dbReference type="AlphaFoldDB" id="A0ABD2J6N7"/>
<feature type="compositionally biased region" description="Acidic residues" evidence="1">
    <location>
        <begin position="53"/>
        <end position="71"/>
    </location>
</feature>
<accession>A0ABD2J6N7</accession>
<feature type="compositionally biased region" description="Basic and acidic residues" evidence="1">
    <location>
        <begin position="572"/>
        <end position="597"/>
    </location>
</feature>
<comment type="caution">
    <text evidence="2">The sequence shown here is derived from an EMBL/GenBank/DDBJ whole genome shotgun (WGS) entry which is preliminary data.</text>
</comment>
<dbReference type="Proteomes" id="UP001620626">
    <property type="component" value="Unassembled WGS sequence"/>
</dbReference>
<feature type="region of interest" description="Disordered" evidence="1">
    <location>
        <begin position="148"/>
        <end position="195"/>
    </location>
</feature>
<organism evidence="2 3">
    <name type="scientific">Heterodera trifolii</name>
    <dbReference type="NCBI Taxonomy" id="157864"/>
    <lineage>
        <taxon>Eukaryota</taxon>
        <taxon>Metazoa</taxon>
        <taxon>Ecdysozoa</taxon>
        <taxon>Nematoda</taxon>
        <taxon>Chromadorea</taxon>
        <taxon>Rhabditida</taxon>
        <taxon>Tylenchina</taxon>
        <taxon>Tylenchomorpha</taxon>
        <taxon>Tylenchoidea</taxon>
        <taxon>Heteroderidae</taxon>
        <taxon>Heteroderinae</taxon>
        <taxon>Heterodera</taxon>
    </lineage>
</organism>
<evidence type="ECO:0000313" key="2">
    <source>
        <dbReference type="EMBL" id="KAL3083763.1"/>
    </source>
</evidence>
<feature type="region of interest" description="Disordered" evidence="1">
    <location>
        <begin position="22"/>
        <end position="111"/>
    </location>
</feature>
<feature type="region of interest" description="Disordered" evidence="1">
    <location>
        <begin position="316"/>
        <end position="388"/>
    </location>
</feature>
<dbReference type="PANTHER" id="PTHR36812">
    <property type="entry name" value="NEUROFILAMENT TRIPLET M PROTEIN-LIKE PROTEIN"/>
    <property type="match status" value="1"/>
</dbReference>
<evidence type="ECO:0008006" key="4">
    <source>
        <dbReference type="Google" id="ProtNLM"/>
    </source>
</evidence>